<feature type="domain" description="C2H2-type" evidence="2">
    <location>
        <begin position="269"/>
        <end position="290"/>
    </location>
</feature>
<sequence>MASSQGKAFCSICNKEWSRKKTYNEHIRTIHHESYIFSFDSKDYLVVRDGIEHLLCCPLCDVQHENVKNFSHHSRSAHKVVKFSFKAVEGDEEVELEDKFMDVDLPLLDQPVSSPTPKATPLRLPSPGPHLSPAPLVAQPAIPPGLGSLRSSSPDLDITPRPLPSLPTQHVTATEPAISDLTTTATLEKYGLRVHRHYSTVHCMGCLVAWIPSKVVGHLRSHGFTVSRQDEEQLLHVLAMLHVIDKEVPLRPKTLGPPVEGLAVSDGYCCGTCDYACLKESMIERHIGKHKEVPIYIIRRITGCNRSTFSGVLMKNHLVAPSCAASPRSSAPFFVENLAERSEATVAPRPRVSCPPPRAVAQILFRYEEKRVPTARMLARLGATSTHL</sequence>
<dbReference type="EMBL" id="KL198012">
    <property type="protein sequence ID" value="KDQ23544.1"/>
    <property type="molecule type" value="Genomic_DNA"/>
</dbReference>
<dbReference type="InterPro" id="IPR013087">
    <property type="entry name" value="Znf_C2H2_type"/>
</dbReference>
<dbReference type="SMART" id="SM00355">
    <property type="entry name" value="ZnF_C2H2"/>
    <property type="match status" value="3"/>
</dbReference>
<proteinExistence type="predicted"/>
<dbReference type="InParanoid" id="A0A067N6R8"/>
<dbReference type="HOGENOM" id="CLU_059974_0_0_1"/>
<organism evidence="3 4">
    <name type="scientific">Pleurotus ostreatus (strain PC15)</name>
    <name type="common">Oyster mushroom</name>
    <dbReference type="NCBI Taxonomy" id="1137138"/>
    <lineage>
        <taxon>Eukaryota</taxon>
        <taxon>Fungi</taxon>
        <taxon>Dikarya</taxon>
        <taxon>Basidiomycota</taxon>
        <taxon>Agaricomycotina</taxon>
        <taxon>Agaricomycetes</taxon>
        <taxon>Agaricomycetidae</taxon>
        <taxon>Agaricales</taxon>
        <taxon>Pleurotineae</taxon>
        <taxon>Pleurotaceae</taxon>
        <taxon>Pleurotus</taxon>
    </lineage>
</organism>
<dbReference type="AlphaFoldDB" id="A0A067N6R8"/>
<protein>
    <recommendedName>
        <fullName evidence="2">C2H2-type domain-containing protein</fullName>
    </recommendedName>
</protein>
<name>A0A067N6R8_PLEO1</name>
<accession>A0A067N6R8</accession>
<dbReference type="VEuPathDB" id="FungiDB:PLEOSDRAFT_1108041"/>
<dbReference type="PROSITE" id="PS00028">
    <property type="entry name" value="ZINC_FINGER_C2H2_1"/>
    <property type="match status" value="1"/>
</dbReference>
<dbReference type="Proteomes" id="UP000027073">
    <property type="component" value="Unassembled WGS sequence"/>
</dbReference>
<feature type="region of interest" description="Disordered" evidence="1">
    <location>
        <begin position="111"/>
        <end position="137"/>
    </location>
</feature>
<dbReference type="InterPro" id="IPR022698">
    <property type="entry name" value="OrsD"/>
</dbReference>
<evidence type="ECO:0000259" key="2">
    <source>
        <dbReference type="PROSITE" id="PS00028"/>
    </source>
</evidence>
<dbReference type="Pfam" id="PF12013">
    <property type="entry name" value="OrsD"/>
    <property type="match status" value="1"/>
</dbReference>
<evidence type="ECO:0000313" key="4">
    <source>
        <dbReference type="Proteomes" id="UP000027073"/>
    </source>
</evidence>
<gene>
    <name evidence="3" type="ORF">PLEOSDRAFT_1108041</name>
</gene>
<reference evidence="4" key="1">
    <citation type="journal article" date="2014" name="Proc. Natl. Acad. Sci. U.S.A.">
        <title>Extensive sampling of basidiomycete genomes demonstrates inadequacy of the white-rot/brown-rot paradigm for wood decay fungi.</title>
        <authorList>
            <person name="Riley R."/>
            <person name="Salamov A.A."/>
            <person name="Brown D.W."/>
            <person name="Nagy L.G."/>
            <person name="Floudas D."/>
            <person name="Held B.W."/>
            <person name="Levasseur A."/>
            <person name="Lombard V."/>
            <person name="Morin E."/>
            <person name="Otillar R."/>
            <person name="Lindquist E.A."/>
            <person name="Sun H."/>
            <person name="LaButti K.M."/>
            <person name="Schmutz J."/>
            <person name="Jabbour D."/>
            <person name="Luo H."/>
            <person name="Baker S.E."/>
            <person name="Pisabarro A.G."/>
            <person name="Walton J.D."/>
            <person name="Blanchette R.A."/>
            <person name="Henrissat B."/>
            <person name="Martin F."/>
            <person name="Cullen D."/>
            <person name="Hibbett D.S."/>
            <person name="Grigoriev I.V."/>
        </authorList>
    </citation>
    <scope>NUCLEOTIDE SEQUENCE [LARGE SCALE GENOMIC DNA]</scope>
    <source>
        <strain evidence="4">PC15</strain>
    </source>
</reference>
<evidence type="ECO:0000256" key="1">
    <source>
        <dbReference type="SAM" id="MobiDB-lite"/>
    </source>
</evidence>
<evidence type="ECO:0000313" key="3">
    <source>
        <dbReference type="EMBL" id="KDQ23544.1"/>
    </source>
</evidence>